<dbReference type="OrthoDB" id="3240517at2"/>
<accession>A0A2M9HT30</accession>
<keyword evidence="2" id="KW-1185">Reference proteome</keyword>
<sequence>MDIVEIKETPAEETEVKTVVTRENEVSTFTAEWKDGQRLTVTKHRDGSYTLRIGRGGQGEKVKLSSDAYFNLANIF</sequence>
<gene>
    <name evidence="1" type="ORF">CUU80_02230</name>
</gene>
<protein>
    <submittedName>
        <fullName evidence="1">Uncharacterized protein</fullName>
    </submittedName>
</protein>
<reference evidence="1 2" key="1">
    <citation type="submission" date="2017-11" db="EMBL/GenBank/DDBJ databases">
        <title>Draft genome sequences of strains TRE 1, TRE D, TRE H and TRI 7, isolated from tamarins, belonging to four potential novel Bifidobacterium species.</title>
        <authorList>
            <person name="Mattarelli P."/>
            <person name="Modesto M."/>
            <person name="Bonetti A."/>
            <person name="Puglisi E."/>
            <person name="Morelli L."/>
        </authorList>
    </citation>
    <scope>NUCLEOTIDE SEQUENCE [LARGE SCALE GENOMIC DNA]</scope>
    <source>
        <strain evidence="2">TRED</strain>
    </source>
</reference>
<proteinExistence type="predicted"/>
<name>A0A2M9HT30_9BIFI</name>
<evidence type="ECO:0000313" key="1">
    <source>
        <dbReference type="EMBL" id="PJM79973.1"/>
    </source>
</evidence>
<dbReference type="RefSeq" id="WP_100495743.1">
    <property type="nucleotide sequence ID" value="NZ_PGLQ01000001.1"/>
</dbReference>
<comment type="caution">
    <text evidence="1">The sequence shown here is derived from an EMBL/GenBank/DDBJ whole genome shotgun (WGS) entry which is preliminary data.</text>
</comment>
<dbReference type="AlphaFoldDB" id="A0A2M9HT30"/>
<dbReference type="EMBL" id="PGLQ01000001">
    <property type="protein sequence ID" value="PJM79973.1"/>
    <property type="molecule type" value="Genomic_DNA"/>
</dbReference>
<dbReference type="Proteomes" id="UP000228755">
    <property type="component" value="Unassembled WGS sequence"/>
</dbReference>
<organism evidence="1 2">
    <name type="scientific">Bifidobacterium scaligerum</name>
    <dbReference type="NCBI Taxonomy" id="2052656"/>
    <lineage>
        <taxon>Bacteria</taxon>
        <taxon>Bacillati</taxon>
        <taxon>Actinomycetota</taxon>
        <taxon>Actinomycetes</taxon>
        <taxon>Bifidobacteriales</taxon>
        <taxon>Bifidobacteriaceae</taxon>
        <taxon>Bifidobacterium</taxon>
    </lineage>
</organism>
<evidence type="ECO:0000313" key="2">
    <source>
        <dbReference type="Proteomes" id="UP000228755"/>
    </source>
</evidence>